<dbReference type="EMBL" id="HBIO01028739">
    <property type="protein sequence ID" value="CAE0477164.1"/>
    <property type="molecule type" value="Transcribed_RNA"/>
</dbReference>
<dbReference type="Pfam" id="PF13911">
    <property type="entry name" value="AhpC-TSA_2"/>
    <property type="match status" value="1"/>
</dbReference>
<proteinExistence type="predicted"/>
<sequence>MLAFSYASVWCTLYLSLSIIINANAFITPSRSPQNQGGKRKSIKFARTISEDIETSNGLGVLSILDNASVTDPSSGRMSSAMDGVRVQQVPVPNAIAAPDFFPKAIMDFFGGDANAKSKENKGKNNDDSDDDSDSDSDAKYAMVVVMPQLGDFDSAEYAEMLAAVEDDLKLANISLRIIGIGDTASAVKFCNFAGLDMNALRIDPMGELHQSLQLHAGPNWDVPSFIPEGVLDWFSDYVGVTEEKYEDRDTNAITRSWLNYMAMCAGISSPDTLPEIFRGYVGDKNAPERIRQDEVVTVPSLGGDDNDDSEEKEPFIAITGTKDVKLGPFNYQQLWKDESGYQRPVELATVRLRVMVEVLSNFGEYVPDQRFLDVRGATYLFRQNNENEDGDGHDLSLVYAHVDTGVLSYSKTMARPLSFLEPYIGKKALNPLGLGDPL</sequence>
<evidence type="ECO:0000256" key="2">
    <source>
        <dbReference type="SAM" id="SignalP"/>
    </source>
</evidence>
<reference evidence="3" key="1">
    <citation type="submission" date="2021-01" db="EMBL/GenBank/DDBJ databases">
        <authorList>
            <person name="Corre E."/>
            <person name="Pelletier E."/>
            <person name="Niang G."/>
            <person name="Scheremetjew M."/>
            <person name="Finn R."/>
            <person name="Kale V."/>
            <person name="Holt S."/>
            <person name="Cochrane G."/>
            <person name="Meng A."/>
            <person name="Brown T."/>
            <person name="Cohen L."/>
        </authorList>
    </citation>
    <scope>NUCLEOTIDE SEQUENCE</scope>
    <source>
        <strain evidence="3">MM31A-1</strain>
    </source>
</reference>
<evidence type="ECO:0000256" key="1">
    <source>
        <dbReference type="SAM" id="MobiDB-lite"/>
    </source>
</evidence>
<feature type="region of interest" description="Disordered" evidence="1">
    <location>
        <begin position="117"/>
        <end position="137"/>
    </location>
</feature>
<gene>
    <name evidence="3" type="ORF">CDEB00056_LOCUS22017</name>
</gene>
<feature type="chain" id="PRO_5031343295" evidence="2">
    <location>
        <begin position="26"/>
        <end position="439"/>
    </location>
</feature>
<organism evidence="3">
    <name type="scientific">Chaetoceros debilis</name>
    <dbReference type="NCBI Taxonomy" id="122233"/>
    <lineage>
        <taxon>Eukaryota</taxon>
        <taxon>Sar</taxon>
        <taxon>Stramenopiles</taxon>
        <taxon>Ochrophyta</taxon>
        <taxon>Bacillariophyta</taxon>
        <taxon>Coscinodiscophyceae</taxon>
        <taxon>Chaetocerotophycidae</taxon>
        <taxon>Chaetocerotales</taxon>
        <taxon>Chaetocerotaceae</taxon>
        <taxon>Chaetoceros</taxon>
    </lineage>
</organism>
<accession>A0A7S3QH17</accession>
<feature type="compositionally biased region" description="Basic and acidic residues" evidence="1">
    <location>
        <begin position="117"/>
        <end position="127"/>
    </location>
</feature>
<protein>
    <submittedName>
        <fullName evidence="3">Uncharacterized protein</fullName>
    </submittedName>
</protein>
<dbReference type="AlphaFoldDB" id="A0A7S3QH17"/>
<name>A0A7S3QH17_9STRA</name>
<feature type="signal peptide" evidence="2">
    <location>
        <begin position="1"/>
        <end position="25"/>
    </location>
</feature>
<evidence type="ECO:0000313" key="3">
    <source>
        <dbReference type="EMBL" id="CAE0477164.1"/>
    </source>
</evidence>
<keyword evidence="2" id="KW-0732">Signal</keyword>
<dbReference type="InterPro" id="IPR032801">
    <property type="entry name" value="PXL2A/B/C"/>
</dbReference>